<dbReference type="NCBIfam" id="TIGR00225">
    <property type="entry name" value="prc"/>
    <property type="match status" value="1"/>
</dbReference>
<dbReference type="Pfam" id="PF03572">
    <property type="entry name" value="Peptidase_S41"/>
    <property type="match status" value="1"/>
</dbReference>
<evidence type="ECO:0000256" key="3">
    <source>
        <dbReference type="ARBA" id="ARBA00022801"/>
    </source>
</evidence>
<dbReference type="GO" id="GO:0030288">
    <property type="term" value="C:outer membrane-bounded periplasmic space"/>
    <property type="evidence" value="ECO:0007669"/>
    <property type="project" value="TreeGrafter"/>
</dbReference>
<dbReference type="InterPro" id="IPR001478">
    <property type="entry name" value="PDZ"/>
</dbReference>
<dbReference type="PANTHER" id="PTHR32060">
    <property type="entry name" value="TAIL-SPECIFIC PROTEASE"/>
    <property type="match status" value="1"/>
</dbReference>
<evidence type="ECO:0000256" key="6">
    <source>
        <dbReference type="SAM" id="SignalP"/>
    </source>
</evidence>
<gene>
    <name evidence="8" type="primary">ctpA2</name>
    <name evidence="8" type="ORF">EAL2_c20610</name>
</gene>
<dbReference type="InterPro" id="IPR036365">
    <property type="entry name" value="PGBD-like_sf"/>
</dbReference>
<dbReference type="Proteomes" id="UP000019591">
    <property type="component" value="Chromosome"/>
</dbReference>
<dbReference type="EC" id="3.4.21.102" evidence="8"/>
<dbReference type="SMART" id="SM00228">
    <property type="entry name" value="PDZ"/>
    <property type="match status" value="1"/>
</dbReference>
<comment type="similarity">
    <text evidence="1 5">Belongs to the peptidase S41A family.</text>
</comment>
<dbReference type="Gene3D" id="1.10.101.10">
    <property type="entry name" value="PGBD-like superfamily/PGBD"/>
    <property type="match status" value="1"/>
</dbReference>
<keyword evidence="2 5" id="KW-0645">Protease</keyword>
<dbReference type="Gene3D" id="2.30.42.10">
    <property type="match status" value="1"/>
</dbReference>
<dbReference type="PATRIC" id="fig|1286171.3.peg.2009"/>
<reference evidence="8 9" key="1">
    <citation type="journal article" date="2014" name="Genome Announc.">
        <title>Complete Genome Sequence of Amino Acid-Utilizing Eubacterium acidaminophilum al-2 (DSM 3953).</title>
        <authorList>
            <person name="Poehlein A."/>
            <person name="Andreesen J.R."/>
            <person name="Daniel R."/>
        </authorList>
    </citation>
    <scope>NUCLEOTIDE SEQUENCE [LARGE SCALE GENOMIC DNA]</scope>
    <source>
        <strain evidence="8 9">DSM 3953</strain>
    </source>
</reference>
<evidence type="ECO:0000313" key="9">
    <source>
        <dbReference type="Proteomes" id="UP000019591"/>
    </source>
</evidence>
<evidence type="ECO:0000256" key="1">
    <source>
        <dbReference type="ARBA" id="ARBA00009179"/>
    </source>
</evidence>
<dbReference type="STRING" id="1286171.EAL2_c20610"/>
<dbReference type="PANTHER" id="PTHR32060:SF30">
    <property type="entry name" value="CARBOXY-TERMINAL PROCESSING PROTEASE CTPA"/>
    <property type="match status" value="1"/>
</dbReference>
<dbReference type="InterPro" id="IPR002477">
    <property type="entry name" value="Peptidoglycan-bd-like"/>
</dbReference>
<protein>
    <submittedName>
        <fullName evidence="8">Carboxy-terminal processing protease CtpA</fullName>
        <ecNumber evidence="8">3.4.21.102</ecNumber>
    </submittedName>
</protein>
<dbReference type="KEGG" id="eac:EAL2_c20610"/>
<dbReference type="CDD" id="cd07560">
    <property type="entry name" value="Peptidase_S41_CPP"/>
    <property type="match status" value="1"/>
</dbReference>
<dbReference type="CDD" id="cd06782">
    <property type="entry name" value="cpPDZ_CPP-like"/>
    <property type="match status" value="1"/>
</dbReference>
<dbReference type="GO" id="GO:0006508">
    <property type="term" value="P:proteolysis"/>
    <property type="evidence" value="ECO:0007669"/>
    <property type="project" value="UniProtKB-KW"/>
</dbReference>
<dbReference type="InterPro" id="IPR005151">
    <property type="entry name" value="Tail-specific_protease"/>
</dbReference>
<feature type="chain" id="PRO_5004914791" evidence="6">
    <location>
        <begin position="27"/>
        <end position="461"/>
    </location>
</feature>
<dbReference type="InterPro" id="IPR036034">
    <property type="entry name" value="PDZ_sf"/>
</dbReference>
<evidence type="ECO:0000259" key="7">
    <source>
        <dbReference type="PROSITE" id="PS50106"/>
    </source>
</evidence>
<dbReference type="Pfam" id="PF22694">
    <property type="entry name" value="CtpB_N-like"/>
    <property type="match status" value="1"/>
</dbReference>
<dbReference type="EMBL" id="CP007452">
    <property type="protein sequence ID" value="AHM57342.1"/>
    <property type="molecule type" value="Genomic_DNA"/>
</dbReference>
<dbReference type="PROSITE" id="PS50106">
    <property type="entry name" value="PDZ"/>
    <property type="match status" value="1"/>
</dbReference>
<dbReference type="AlphaFoldDB" id="W8TMA8"/>
<proteinExistence type="inferred from homology"/>
<sequence length="461" mass="49536">MIASKLKRTASIALIAVMSFTSLSFGEDFNKDMSFFNAAKEYILNNYVDEVTEDQLIDGAVKGMYDSLDKYSTYLDAEENKQFTEDVQGTFSGIGAQIALKNGNVTIVEPLENSPALKAGLLPGDIIKAIDGKEIGEVKNLVDVVNKIKGPQGTAVKLLIERKGQSFQVSIIRDNVVINPVKSRVLENGIGYIRITEFNKTATQNTLTAIEELKAKGINKLVLDLRGNPGGGLLDVVGIAQEFVPKGNIVKIQYKDGAENSYPSYGNVRFAKVAVLVDESSASASEILAGAIQDTKSGVLVGKNTYGKGTVQKVLNLKNGEAIKLTIAKYLLPSGRSIDHTGLVPDVVAERYVEGIVDLGKLQALPTDKAMKAGDAGLDVLGLQERLLALGFKTTDSKGIYGQSTTAAVSAFQSSQGLYPYGVADKTTLGAISESFTKLMLSDQMDNQLDKALEYLRSQQI</sequence>
<dbReference type="SUPFAM" id="SSF47090">
    <property type="entry name" value="PGBD-like"/>
    <property type="match status" value="1"/>
</dbReference>
<dbReference type="SUPFAM" id="SSF52096">
    <property type="entry name" value="ClpP/crotonase"/>
    <property type="match status" value="1"/>
</dbReference>
<dbReference type="InterPro" id="IPR036366">
    <property type="entry name" value="PGBDSf"/>
</dbReference>
<keyword evidence="3 5" id="KW-0378">Hydrolase</keyword>
<dbReference type="eggNOG" id="COG0793">
    <property type="taxonomic scope" value="Bacteria"/>
</dbReference>
<dbReference type="InterPro" id="IPR055210">
    <property type="entry name" value="CtpA/B_N"/>
</dbReference>
<dbReference type="Gene3D" id="3.30.750.44">
    <property type="match status" value="1"/>
</dbReference>
<name>W8TMA8_PEPAC</name>
<accession>W8TMA8</accession>
<evidence type="ECO:0000256" key="2">
    <source>
        <dbReference type="ARBA" id="ARBA00022670"/>
    </source>
</evidence>
<dbReference type="InterPro" id="IPR004447">
    <property type="entry name" value="Peptidase_S41A"/>
</dbReference>
<keyword evidence="6" id="KW-0732">Signal</keyword>
<keyword evidence="9" id="KW-1185">Reference proteome</keyword>
<dbReference type="Gene3D" id="3.90.226.10">
    <property type="entry name" value="2-enoyl-CoA Hydratase, Chain A, domain 1"/>
    <property type="match status" value="1"/>
</dbReference>
<feature type="signal peptide" evidence="6">
    <location>
        <begin position="1"/>
        <end position="26"/>
    </location>
</feature>
<dbReference type="GO" id="GO:0004252">
    <property type="term" value="F:serine-type endopeptidase activity"/>
    <property type="evidence" value="ECO:0007669"/>
    <property type="project" value="UniProtKB-EC"/>
</dbReference>
<evidence type="ECO:0000256" key="5">
    <source>
        <dbReference type="RuleBase" id="RU004404"/>
    </source>
</evidence>
<evidence type="ECO:0000313" key="8">
    <source>
        <dbReference type="EMBL" id="AHM57342.1"/>
    </source>
</evidence>
<dbReference type="SUPFAM" id="SSF50156">
    <property type="entry name" value="PDZ domain-like"/>
    <property type="match status" value="1"/>
</dbReference>
<dbReference type="RefSeq" id="WP_025436273.1">
    <property type="nucleotide sequence ID" value="NZ_CP007452.1"/>
</dbReference>
<dbReference type="GO" id="GO:0007165">
    <property type="term" value="P:signal transduction"/>
    <property type="evidence" value="ECO:0007669"/>
    <property type="project" value="TreeGrafter"/>
</dbReference>
<evidence type="ECO:0000256" key="4">
    <source>
        <dbReference type="ARBA" id="ARBA00022825"/>
    </source>
</evidence>
<organism evidence="8 9">
    <name type="scientific">Peptoclostridium acidaminophilum DSM 3953</name>
    <dbReference type="NCBI Taxonomy" id="1286171"/>
    <lineage>
        <taxon>Bacteria</taxon>
        <taxon>Bacillati</taxon>
        <taxon>Bacillota</taxon>
        <taxon>Clostridia</taxon>
        <taxon>Peptostreptococcales</taxon>
        <taxon>Peptoclostridiaceae</taxon>
        <taxon>Peptoclostridium</taxon>
    </lineage>
</organism>
<dbReference type="Pfam" id="PF17820">
    <property type="entry name" value="PDZ_6"/>
    <property type="match status" value="1"/>
</dbReference>
<dbReference type="OrthoDB" id="9812068at2"/>
<dbReference type="InterPro" id="IPR041489">
    <property type="entry name" value="PDZ_6"/>
</dbReference>
<dbReference type="SMART" id="SM00245">
    <property type="entry name" value="TSPc"/>
    <property type="match status" value="1"/>
</dbReference>
<dbReference type="HOGENOM" id="CLU_017295_3_0_9"/>
<feature type="domain" description="PDZ" evidence="7">
    <location>
        <begin position="80"/>
        <end position="175"/>
    </location>
</feature>
<dbReference type="InterPro" id="IPR029045">
    <property type="entry name" value="ClpP/crotonase-like_dom_sf"/>
</dbReference>
<dbReference type="Pfam" id="PF01471">
    <property type="entry name" value="PG_binding_1"/>
    <property type="match status" value="1"/>
</dbReference>
<keyword evidence="4 5" id="KW-0720">Serine protease</keyword>